<gene>
    <name evidence="2 5" type="primary">thiL</name>
    <name evidence="5" type="ORF">HLB44_04600</name>
</gene>
<dbReference type="GO" id="GO:0009030">
    <property type="term" value="F:thiamine-phosphate kinase activity"/>
    <property type="evidence" value="ECO:0007669"/>
    <property type="project" value="UniProtKB-EC"/>
</dbReference>
<evidence type="ECO:0000256" key="2">
    <source>
        <dbReference type="HAMAP-Rule" id="MF_02128"/>
    </source>
</evidence>
<feature type="binding site" evidence="2">
    <location>
        <position position="214"/>
    </location>
    <ligand>
        <name>ATP</name>
        <dbReference type="ChEBI" id="CHEBI:30616"/>
    </ligand>
</feature>
<comment type="function">
    <text evidence="2">Catalyzes the ATP-dependent phosphorylation of thiamine-monophosphate (TMP) to form thiamine-pyrophosphate (TPP), the active form of vitamin B1.</text>
</comment>
<evidence type="ECO:0000259" key="4">
    <source>
        <dbReference type="Pfam" id="PF02769"/>
    </source>
</evidence>
<feature type="binding site" evidence="2">
    <location>
        <position position="143"/>
    </location>
    <ligand>
        <name>ATP</name>
        <dbReference type="ChEBI" id="CHEBI:30616"/>
    </ligand>
</feature>
<feature type="binding site" evidence="2">
    <location>
        <position position="72"/>
    </location>
    <ligand>
        <name>Mg(2+)</name>
        <dbReference type="ChEBI" id="CHEBI:18420"/>
        <label>2</label>
    </ligand>
</feature>
<dbReference type="PANTHER" id="PTHR30270">
    <property type="entry name" value="THIAMINE-MONOPHOSPHATE KINASE"/>
    <property type="match status" value="1"/>
</dbReference>
<reference evidence="5 6" key="1">
    <citation type="submission" date="2020-05" db="EMBL/GenBank/DDBJ databases">
        <title>Aquincola sp. isolate from soil.</title>
        <authorList>
            <person name="Han J."/>
            <person name="Kim D.-U."/>
        </authorList>
    </citation>
    <scope>NUCLEOTIDE SEQUENCE [LARGE SCALE GENOMIC DNA]</scope>
    <source>
        <strain evidence="5 6">S2</strain>
    </source>
</reference>
<organism evidence="5 6">
    <name type="scientific">Pseudaquabacterium terrae</name>
    <dbReference type="NCBI Taxonomy" id="2732868"/>
    <lineage>
        <taxon>Bacteria</taxon>
        <taxon>Pseudomonadati</taxon>
        <taxon>Pseudomonadota</taxon>
        <taxon>Betaproteobacteria</taxon>
        <taxon>Burkholderiales</taxon>
        <taxon>Sphaerotilaceae</taxon>
        <taxon>Pseudaquabacterium</taxon>
    </lineage>
</organism>
<feature type="domain" description="PurM-like C-terminal" evidence="4">
    <location>
        <begin position="147"/>
        <end position="305"/>
    </location>
</feature>
<feature type="binding site" evidence="2">
    <location>
        <position position="42"/>
    </location>
    <ligand>
        <name>Mg(2+)</name>
        <dbReference type="ChEBI" id="CHEBI:18420"/>
        <label>4</label>
    </ligand>
</feature>
<sequence length="322" mass="33546">MSLGEFDLIAKYFQRPARHALLGIGDDCALIAPTPGMQLAISCDMLVEGRHFLSTVDPERLGHKALAVNLSDLAACGARPLAYTLALALPRVDEGFLEGFARGLHALADAQGIELIGGDTTAGPLNLCVTVFGEVPPGRALRRDGARPGEALWVSHPLGGGIGDARLALEVFRGRLSLPGEGFERARAAMELPQPRVTLGLALRGLATSAIDLSDGLVGDLGHVLRRSGVGARIDADALPQSAVLAAQPLPWRRECTLAGGDDYELLFTAPATADAAVREAAHGAGVGVTRIGRIEAEPGLRVIDDAGQAVAVGQGFDHFKS</sequence>
<comment type="miscellaneous">
    <text evidence="2">Reaction mechanism of ThiL seems to utilize a direct, inline transfer of the gamma-phosphate of ATP to TMP rather than a phosphorylated enzyme intermediate.</text>
</comment>
<feature type="binding site" evidence="2">
    <location>
        <position position="44"/>
    </location>
    <ligand>
        <name>Mg(2+)</name>
        <dbReference type="ChEBI" id="CHEBI:18420"/>
        <label>2</label>
    </ligand>
</feature>
<keyword evidence="6" id="KW-1185">Reference proteome</keyword>
<keyword evidence="2" id="KW-0460">Magnesium</keyword>
<keyword evidence="1 2" id="KW-0784">Thiamine biosynthesis</keyword>
<dbReference type="PANTHER" id="PTHR30270:SF0">
    <property type="entry name" value="THIAMINE-MONOPHOSPHATE KINASE"/>
    <property type="match status" value="1"/>
</dbReference>
<feature type="binding site" evidence="2">
    <location>
        <position position="72"/>
    </location>
    <ligand>
        <name>Mg(2+)</name>
        <dbReference type="ChEBI" id="CHEBI:18420"/>
        <label>4</label>
    </ligand>
</feature>
<feature type="binding site" evidence="2">
    <location>
        <position position="212"/>
    </location>
    <ligand>
        <name>Mg(2+)</name>
        <dbReference type="ChEBI" id="CHEBI:18420"/>
        <label>3</label>
    </ligand>
</feature>
<comment type="similarity">
    <text evidence="2">Belongs to the thiamine-monophosphate kinase family.</text>
</comment>
<dbReference type="Proteomes" id="UP000737171">
    <property type="component" value="Unassembled WGS sequence"/>
</dbReference>
<keyword evidence="2" id="KW-0067">ATP-binding</keyword>
<dbReference type="InterPro" id="IPR016188">
    <property type="entry name" value="PurM-like_N"/>
</dbReference>
<comment type="pathway">
    <text evidence="2">Cofactor biosynthesis; thiamine diphosphate biosynthesis; thiamine diphosphate from thiamine phosphate: step 1/1.</text>
</comment>
<keyword evidence="2 5" id="KW-0808">Transferase</keyword>
<feature type="binding site" evidence="2">
    <location>
        <position position="27"/>
    </location>
    <ligand>
        <name>Mg(2+)</name>
        <dbReference type="ChEBI" id="CHEBI:18420"/>
        <label>4</label>
    </ligand>
</feature>
<dbReference type="Pfam" id="PF00586">
    <property type="entry name" value="AIRS"/>
    <property type="match status" value="1"/>
</dbReference>
<feature type="binding site" evidence="2">
    <location>
        <position position="262"/>
    </location>
    <ligand>
        <name>substrate</name>
    </ligand>
</feature>
<dbReference type="Pfam" id="PF02769">
    <property type="entry name" value="AIRS_C"/>
    <property type="match status" value="1"/>
</dbReference>
<dbReference type="InterPro" id="IPR006283">
    <property type="entry name" value="ThiL-like"/>
</dbReference>
<dbReference type="NCBIfam" id="TIGR01379">
    <property type="entry name" value="thiL"/>
    <property type="match status" value="1"/>
</dbReference>
<dbReference type="HAMAP" id="MF_02128">
    <property type="entry name" value="TMP_kinase"/>
    <property type="match status" value="1"/>
</dbReference>
<dbReference type="PIRSF" id="PIRSF005303">
    <property type="entry name" value="Thiam_monoph_kin"/>
    <property type="match status" value="1"/>
</dbReference>
<dbReference type="EMBL" id="JABRWJ010000001">
    <property type="protein sequence ID" value="NRF66256.1"/>
    <property type="molecule type" value="Genomic_DNA"/>
</dbReference>
<name>A0ABX2ECB5_9BURK</name>
<proteinExistence type="inferred from homology"/>
<comment type="caution">
    <text evidence="5">The sequence shown here is derived from an EMBL/GenBank/DDBJ whole genome shotgun (WGS) entry which is preliminary data.</text>
</comment>
<dbReference type="SUPFAM" id="SSF55326">
    <property type="entry name" value="PurM N-terminal domain-like"/>
    <property type="match status" value="1"/>
</dbReference>
<keyword evidence="2" id="KW-0479">Metal-binding</keyword>
<accession>A0ABX2ECB5</accession>
<evidence type="ECO:0000256" key="1">
    <source>
        <dbReference type="ARBA" id="ARBA00022977"/>
    </source>
</evidence>
<evidence type="ECO:0000259" key="3">
    <source>
        <dbReference type="Pfam" id="PF00586"/>
    </source>
</evidence>
<dbReference type="Gene3D" id="3.90.650.10">
    <property type="entry name" value="PurM-like C-terminal domain"/>
    <property type="match status" value="1"/>
</dbReference>
<dbReference type="Gene3D" id="3.30.1330.10">
    <property type="entry name" value="PurM-like, N-terminal domain"/>
    <property type="match status" value="1"/>
</dbReference>
<feature type="binding site" evidence="2">
    <location>
        <position position="44"/>
    </location>
    <ligand>
        <name>Mg(2+)</name>
        <dbReference type="ChEBI" id="CHEBI:18420"/>
        <label>1</label>
    </ligand>
</feature>
<keyword evidence="2 5" id="KW-0418">Kinase</keyword>
<comment type="caution">
    <text evidence="2">Lacks conserved residue(s) required for the propagation of feature annotation.</text>
</comment>
<feature type="binding site" evidence="2">
    <location>
        <position position="27"/>
    </location>
    <ligand>
        <name>Mg(2+)</name>
        <dbReference type="ChEBI" id="CHEBI:18420"/>
        <label>3</label>
    </ligand>
</feature>
<dbReference type="InterPro" id="IPR036921">
    <property type="entry name" value="PurM-like_N_sf"/>
</dbReference>
<keyword evidence="2" id="KW-0547">Nucleotide-binding</keyword>
<evidence type="ECO:0000313" key="6">
    <source>
        <dbReference type="Proteomes" id="UP000737171"/>
    </source>
</evidence>
<dbReference type="CDD" id="cd02194">
    <property type="entry name" value="ThiL"/>
    <property type="match status" value="1"/>
</dbReference>
<evidence type="ECO:0000313" key="5">
    <source>
        <dbReference type="EMBL" id="NRF66256.1"/>
    </source>
</evidence>
<feature type="binding site" evidence="2">
    <location>
        <position position="72"/>
    </location>
    <ligand>
        <name>Mg(2+)</name>
        <dbReference type="ChEBI" id="CHEBI:18420"/>
        <label>3</label>
    </ligand>
</feature>
<feature type="binding site" evidence="2">
    <location>
        <begin position="118"/>
        <end position="119"/>
    </location>
    <ligand>
        <name>ATP</name>
        <dbReference type="ChEBI" id="CHEBI:30616"/>
    </ligand>
</feature>
<comment type="catalytic activity">
    <reaction evidence="2">
        <text>thiamine phosphate + ATP = thiamine diphosphate + ADP</text>
        <dbReference type="Rhea" id="RHEA:15913"/>
        <dbReference type="ChEBI" id="CHEBI:30616"/>
        <dbReference type="ChEBI" id="CHEBI:37575"/>
        <dbReference type="ChEBI" id="CHEBI:58937"/>
        <dbReference type="ChEBI" id="CHEBI:456216"/>
        <dbReference type="EC" id="2.7.4.16"/>
    </reaction>
</comment>
<feature type="binding site" evidence="2">
    <location>
        <position position="51"/>
    </location>
    <ligand>
        <name>substrate</name>
    </ligand>
</feature>
<dbReference type="SUPFAM" id="SSF56042">
    <property type="entry name" value="PurM C-terminal domain-like"/>
    <property type="match status" value="1"/>
</dbReference>
<dbReference type="EC" id="2.7.4.16" evidence="2"/>
<feature type="binding site" evidence="2">
    <location>
        <position position="215"/>
    </location>
    <ligand>
        <name>Mg(2+)</name>
        <dbReference type="ChEBI" id="CHEBI:18420"/>
        <label>5</label>
    </ligand>
</feature>
<dbReference type="InterPro" id="IPR036676">
    <property type="entry name" value="PurM-like_C_sf"/>
</dbReference>
<dbReference type="InterPro" id="IPR010918">
    <property type="entry name" value="PurM-like_C_dom"/>
</dbReference>
<dbReference type="RefSeq" id="WP_173121023.1">
    <property type="nucleotide sequence ID" value="NZ_JABRWJ010000001.1"/>
</dbReference>
<feature type="binding site" evidence="2">
    <location>
        <position position="317"/>
    </location>
    <ligand>
        <name>substrate</name>
    </ligand>
</feature>
<feature type="binding site" evidence="2">
    <location>
        <position position="119"/>
    </location>
    <ligand>
        <name>Mg(2+)</name>
        <dbReference type="ChEBI" id="CHEBI:18420"/>
        <label>1</label>
    </ligand>
</feature>
<protein>
    <recommendedName>
        <fullName evidence="2">Thiamine-monophosphate kinase</fullName>
        <shortName evidence="2">TMP kinase</shortName>
        <shortName evidence="2">Thiamine-phosphate kinase</shortName>
        <ecNumber evidence="2">2.7.4.16</ecNumber>
    </recommendedName>
</protein>
<feature type="domain" description="PurM-like N-terminal" evidence="3">
    <location>
        <begin position="25"/>
        <end position="135"/>
    </location>
</feature>